<dbReference type="Proteomes" id="UP001153321">
    <property type="component" value="Chromosome 13"/>
</dbReference>
<name>A0A9P0HYQ3_SPOLI</name>
<proteinExistence type="predicted"/>
<protein>
    <submittedName>
        <fullName evidence="1">Uncharacterized protein</fullName>
    </submittedName>
</protein>
<dbReference type="AlphaFoldDB" id="A0A9P0HYQ3"/>
<keyword evidence="2" id="KW-1185">Reference proteome</keyword>
<dbReference type="EMBL" id="LR824544">
    <property type="protein sequence ID" value="CAH1636422.1"/>
    <property type="molecule type" value="Genomic_DNA"/>
</dbReference>
<evidence type="ECO:0000313" key="1">
    <source>
        <dbReference type="EMBL" id="CAH1636422.1"/>
    </source>
</evidence>
<evidence type="ECO:0000313" key="2">
    <source>
        <dbReference type="Proteomes" id="UP001153321"/>
    </source>
</evidence>
<gene>
    <name evidence="1" type="ORF">SPLIT_LOCUS1784</name>
</gene>
<reference evidence="1" key="1">
    <citation type="submission" date="2022-02" db="EMBL/GenBank/DDBJ databases">
        <authorList>
            <person name="King R."/>
        </authorList>
    </citation>
    <scope>NUCLEOTIDE SEQUENCE</scope>
</reference>
<organism evidence="1 2">
    <name type="scientific">Spodoptera littoralis</name>
    <name type="common">Egyptian cotton leafworm</name>
    <dbReference type="NCBI Taxonomy" id="7109"/>
    <lineage>
        <taxon>Eukaryota</taxon>
        <taxon>Metazoa</taxon>
        <taxon>Ecdysozoa</taxon>
        <taxon>Arthropoda</taxon>
        <taxon>Hexapoda</taxon>
        <taxon>Insecta</taxon>
        <taxon>Pterygota</taxon>
        <taxon>Neoptera</taxon>
        <taxon>Endopterygota</taxon>
        <taxon>Lepidoptera</taxon>
        <taxon>Glossata</taxon>
        <taxon>Ditrysia</taxon>
        <taxon>Noctuoidea</taxon>
        <taxon>Noctuidae</taxon>
        <taxon>Amphipyrinae</taxon>
        <taxon>Spodoptera</taxon>
    </lineage>
</organism>
<accession>A0A9P0HYQ3</accession>
<sequence>MSLVMKQRAWRCTSVASRSLALCVSHNNITGVLINRNNCWSNNAARKAIRALSTARLMTVSPKRMDHNIYYQISARYWVIRVSPTIIQLSVNRLCISHVASYDIILWIYAFIL</sequence>